<dbReference type="GO" id="GO:0090486">
    <property type="term" value="F:small RNA 2'-O-methyltransferase activity"/>
    <property type="evidence" value="ECO:0007669"/>
    <property type="project" value="UniProtKB-EC"/>
</dbReference>
<comment type="cofactor">
    <cofactor evidence="1">
        <name>Mg(2+)</name>
        <dbReference type="ChEBI" id="CHEBI:18420"/>
    </cofactor>
</comment>
<evidence type="ECO:0000256" key="12">
    <source>
        <dbReference type="ARBA" id="ARBA00048418"/>
    </source>
</evidence>
<dbReference type="GO" id="GO:0034587">
    <property type="term" value="P:piRNA processing"/>
    <property type="evidence" value="ECO:0007669"/>
    <property type="project" value="TreeGrafter"/>
</dbReference>
<dbReference type="Gene3D" id="3.40.50.150">
    <property type="entry name" value="Vaccinia Virus protein VP39"/>
    <property type="match status" value="1"/>
</dbReference>
<dbReference type="WBParaSite" id="TMUE_1000003721.1">
    <property type="protein sequence ID" value="TMUE_1000003721.1"/>
    <property type="gene ID" value="WBGene00290764"/>
</dbReference>
<keyword evidence="4" id="KW-0489">Methyltransferase</keyword>
<dbReference type="GO" id="GO:0046872">
    <property type="term" value="F:metal ion binding"/>
    <property type="evidence" value="ECO:0007669"/>
    <property type="project" value="UniProtKB-KW"/>
</dbReference>
<evidence type="ECO:0000256" key="4">
    <source>
        <dbReference type="ARBA" id="ARBA00022603"/>
    </source>
</evidence>
<dbReference type="GO" id="GO:0003723">
    <property type="term" value="F:RNA binding"/>
    <property type="evidence" value="ECO:0007669"/>
    <property type="project" value="UniProtKB-KW"/>
</dbReference>
<dbReference type="PANTHER" id="PTHR21404:SF3">
    <property type="entry name" value="SMALL RNA 2'-O-METHYLTRANSFERASE"/>
    <property type="match status" value="1"/>
</dbReference>
<dbReference type="EC" id="2.1.1.386" evidence="11"/>
<keyword evidence="10" id="KW-0943">RNA-mediated gene silencing</keyword>
<dbReference type="InterPro" id="IPR029063">
    <property type="entry name" value="SAM-dependent_MTases_sf"/>
</dbReference>
<evidence type="ECO:0000256" key="8">
    <source>
        <dbReference type="ARBA" id="ARBA00022842"/>
    </source>
</evidence>
<dbReference type="GO" id="GO:0005737">
    <property type="term" value="C:cytoplasm"/>
    <property type="evidence" value="ECO:0007669"/>
    <property type="project" value="TreeGrafter"/>
</dbReference>
<keyword evidence="13" id="KW-1185">Reference proteome</keyword>
<sequence>MENCEDDGNSFEWMSRRAYETRKPACFAPPMGIQRRNEVVRVLETLEKPNMTICDLGCGFPDLICCARNVGNISRAIGVDIDLITLKKGSNELQLESQSCDRDTPFQAILYHGDICSYDQRLQDVDVVTCIEVIEHMDLESVDKVVEVVFGQVRPMVGLFSTPNVELNVAFGLQQGQFRHSDHKFEWTREQFSNWCANVVAAYPDYSVECYGIGSLDDVHTRMYGHCSQFAVFKRRNEANEAVSTYRPSDCPSQMCPFVEVYKVDFWLHMSPRLLRIVNSELYNRADDLIRKQGGPVVDEFNGYGRWVPVQELHKSLSRPDCFLTAIELCDAVHCLGYPVDLIDMTVFLSVLED</sequence>
<accession>A0A5S6Q8T4</accession>
<reference evidence="14" key="1">
    <citation type="submission" date="2019-12" db="UniProtKB">
        <authorList>
            <consortium name="WormBaseParasite"/>
        </authorList>
    </citation>
    <scope>IDENTIFICATION</scope>
</reference>
<evidence type="ECO:0000313" key="14">
    <source>
        <dbReference type="WBParaSite" id="TMUE_1000003721.1"/>
    </source>
</evidence>
<keyword evidence="5" id="KW-0808">Transferase</keyword>
<organism evidence="13 14">
    <name type="scientific">Trichuris muris</name>
    <name type="common">Mouse whipworm</name>
    <dbReference type="NCBI Taxonomy" id="70415"/>
    <lineage>
        <taxon>Eukaryota</taxon>
        <taxon>Metazoa</taxon>
        <taxon>Ecdysozoa</taxon>
        <taxon>Nematoda</taxon>
        <taxon>Enoplea</taxon>
        <taxon>Dorylaimia</taxon>
        <taxon>Trichinellida</taxon>
        <taxon>Trichuridae</taxon>
        <taxon>Trichuris</taxon>
    </lineage>
</organism>
<evidence type="ECO:0000313" key="13">
    <source>
        <dbReference type="Proteomes" id="UP000046395"/>
    </source>
</evidence>
<keyword evidence="8" id="KW-0460">Magnesium</keyword>
<proteinExistence type="inferred from homology"/>
<dbReference type="Proteomes" id="UP000046395">
    <property type="component" value="Unassembled WGS sequence"/>
</dbReference>
<dbReference type="InterPro" id="IPR026610">
    <property type="entry name" value="Hen1"/>
</dbReference>
<evidence type="ECO:0000256" key="6">
    <source>
        <dbReference type="ARBA" id="ARBA00022691"/>
    </source>
</evidence>
<name>A0A5S6Q8T4_TRIMR</name>
<dbReference type="SUPFAM" id="SSF53335">
    <property type="entry name" value="S-adenosyl-L-methionine-dependent methyltransferases"/>
    <property type="match status" value="1"/>
</dbReference>
<evidence type="ECO:0000256" key="9">
    <source>
        <dbReference type="ARBA" id="ARBA00022884"/>
    </source>
</evidence>
<dbReference type="PANTHER" id="PTHR21404">
    <property type="entry name" value="HEN1"/>
    <property type="match status" value="1"/>
</dbReference>
<comment type="catalytic activity">
    <reaction evidence="12">
        <text>small RNA 3'-end nucleotide + S-adenosyl-L-methionine = small RNA 3'-end 2'-O-methylnucleotide + S-adenosyl-L-homocysteine + H(+)</text>
        <dbReference type="Rhea" id="RHEA:37887"/>
        <dbReference type="Rhea" id="RHEA-COMP:10415"/>
        <dbReference type="Rhea" id="RHEA-COMP:10416"/>
        <dbReference type="ChEBI" id="CHEBI:15378"/>
        <dbReference type="ChEBI" id="CHEBI:57856"/>
        <dbReference type="ChEBI" id="CHEBI:59789"/>
        <dbReference type="ChEBI" id="CHEBI:74896"/>
        <dbReference type="ChEBI" id="CHEBI:74898"/>
        <dbReference type="EC" id="2.1.1.386"/>
    </reaction>
</comment>
<dbReference type="AlphaFoldDB" id="A0A5S6Q8T4"/>
<comment type="similarity">
    <text evidence="2">Belongs to the methyltransferase superfamily. HEN1 family.</text>
</comment>
<dbReference type="GO" id="GO:0001510">
    <property type="term" value="P:RNA methylation"/>
    <property type="evidence" value="ECO:0007669"/>
    <property type="project" value="InterPro"/>
</dbReference>
<dbReference type="STRING" id="70415.A0A5S6Q8T4"/>
<dbReference type="GO" id="GO:0005634">
    <property type="term" value="C:nucleus"/>
    <property type="evidence" value="ECO:0007669"/>
    <property type="project" value="TreeGrafter"/>
</dbReference>
<evidence type="ECO:0000256" key="7">
    <source>
        <dbReference type="ARBA" id="ARBA00022723"/>
    </source>
</evidence>
<evidence type="ECO:0000256" key="3">
    <source>
        <dbReference type="ARBA" id="ARBA00021330"/>
    </source>
</evidence>
<protein>
    <recommendedName>
        <fullName evidence="3">Small RNA 2'-O-methyltransferase</fullName>
        <ecNumber evidence="11">2.1.1.386</ecNumber>
    </recommendedName>
</protein>
<evidence type="ECO:0000256" key="5">
    <source>
        <dbReference type="ARBA" id="ARBA00022679"/>
    </source>
</evidence>
<evidence type="ECO:0000256" key="10">
    <source>
        <dbReference type="ARBA" id="ARBA00023158"/>
    </source>
</evidence>
<keyword evidence="7" id="KW-0479">Metal-binding</keyword>
<keyword evidence="9" id="KW-0694">RNA-binding</keyword>
<keyword evidence="6" id="KW-0949">S-adenosyl-L-methionine</keyword>
<evidence type="ECO:0000256" key="11">
    <source>
        <dbReference type="ARBA" id="ARBA00035025"/>
    </source>
</evidence>
<evidence type="ECO:0000256" key="1">
    <source>
        <dbReference type="ARBA" id="ARBA00001946"/>
    </source>
</evidence>
<dbReference type="GO" id="GO:0030422">
    <property type="term" value="P:siRNA processing"/>
    <property type="evidence" value="ECO:0007669"/>
    <property type="project" value="TreeGrafter"/>
</dbReference>
<evidence type="ECO:0000256" key="2">
    <source>
        <dbReference type="ARBA" id="ARBA00009026"/>
    </source>
</evidence>